<accession>A0A7T0KM29</accession>
<reference evidence="3 4" key="1">
    <citation type="submission" date="2020-11" db="EMBL/GenBank/DDBJ databases">
        <title>Corynebacterium sp. MC1420.</title>
        <authorList>
            <person name="Zhou J."/>
        </authorList>
    </citation>
    <scope>NUCLEOTIDE SEQUENCE [LARGE SCALE GENOMIC DNA]</scope>
    <source>
        <strain evidence="3 4">MC1420</strain>
    </source>
</reference>
<proteinExistence type="predicted"/>
<dbReference type="EMBL" id="CP064955">
    <property type="protein sequence ID" value="QPK83017.1"/>
    <property type="molecule type" value="Genomic_DNA"/>
</dbReference>
<keyword evidence="1" id="KW-0812">Transmembrane</keyword>
<keyword evidence="1" id="KW-1133">Transmembrane helix</keyword>
<keyword evidence="2" id="KW-0732">Signal</keyword>
<feature type="chain" id="PRO_5032788648" description="Secreted protein" evidence="2">
    <location>
        <begin position="27"/>
        <end position="279"/>
    </location>
</feature>
<feature type="signal peptide" evidence="2">
    <location>
        <begin position="1"/>
        <end position="26"/>
    </location>
</feature>
<dbReference type="AlphaFoldDB" id="A0A7T0KM29"/>
<keyword evidence="4" id="KW-1185">Reference proteome</keyword>
<evidence type="ECO:0000256" key="1">
    <source>
        <dbReference type="SAM" id="Phobius"/>
    </source>
</evidence>
<protein>
    <recommendedName>
        <fullName evidence="5">Secreted protein</fullName>
    </recommendedName>
</protein>
<name>A0A7T0KM29_9CORY</name>
<evidence type="ECO:0000313" key="4">
    <source>
        <dbReference type="Proteomes" id="UP000594586"/>
    </source>
</evidence>
<feature type="transmembrane region" description="Helical" evidence="1">
    <location>
        <begin position="257"/>
        <end position="274"/>
    </location>
</feature>
<evidence type="ECO:0000256" key="2">
    <source>
        <dbReference type="SAM" id="SignalP"/>
    </source>
</evidence>
<dbReference type="KEGG" id="cqn:G7Y29_09255"/>
<dbReference type="Proteomes" id="UP000594586">
    <property type="component" value="Chromosome"/>
</dbReference>
<organism evidence="3 4">
    <name type="scientific">Corynebacterium qintianiae</name>
    <dbReference type="NCBI Taxonomy" id="2709392"/>
    <lineage>
        <taxon>Bacteria</taxon>
        <taxon>Bacillati</taxon>
        <taxon>Actinomycetota</taxon>
        <taxon>Actinomycetes</taxon>
        <taxon>Mycobacteriales</taxon>
        <taxon>Corynebacteriaceae</taxon>
        <taxon>Corynebacterium</taxon>
    </lineage>
</organism>
<gene>
    <name evidence="3" type="ORF">G7Y29_09255</name>
</gene>
<evidence type="ECO:0000313" key="3">
    <source>
        <dbReference type="EMBL" id="QPK83017.1"/>
    </source>
</evidence>
<sequence length="279" mass="28417">MKRTSLIGAALTGALAFAVIPGTAPAALAEDYPAVTADARGHEYFLNQEGTHYLPDRELAEVAFNSLTSEDREKAVEVSRAAVAGLVDSGEAVAPSNAEAADARATAIADAPATEVKPEVQHEDVFGPEHVDTDSEDPVAAGLLALPPVLTVNQTSYYLNADGKTYVSDLARVDAEPTADETDASQALLASNGAEVARQALEAARAAGQNVEYAATPAGANAARAAGAAEATAEPAAAPSQRGIAAETGNNTVSKTLFALVIASVIGAAAFAYGRRFLV</sequence>
<evidence type="ECO:0008006" key="5">
    <source>
        <dbReference type="Google" id="ProtNLM"/>
    </source>
</evidence>
<keyword evidence="1" id="KW-0472">Membrane</keyword>
<dbReference type="RefSeq" id="WP_165002296.1">
    <property type="nucleotide sequence ID" value="NZ_CP064955.1"/>
</dbReference>